<dbReference type="Proteomes" id="UP000229901">
    <property type="component" value="Unassembled WGS sequence"/>
</dbReference>
<evidence type="ECO:0000256" key="3">
    <source>
        <dbReference type="ARBA" id="ARBA00022490"/>
    </source>
</evidence>
<feature type="binding site" evidence="7">
    <location>
        <begin position="122"/>
        <end position="128"/>
    </location>
    <ligand>
        <name>ATP</name>
        <dbReference type="ChEBI" id="CHEBI:30616"/>
    </ligand>
</feature>
<dbReference type="InterPro" id="IPR036565">
    <property type="entry name" value="Mur-like_cat_sf"/>
</dbReference>
<dbReference type="GO" id="GO:0008764">
    <property type="term" value="F:UDP-N-acetylmuramoylalanine-D-glutamate ligase activity"/>
    <property type="evidence" value="ECO:0007669"/>
    <property type="project" value="UniProtKB-UniRule"/>
</dbReference>
<dbReference type="Gene3D" id="3.90.190.20">
    <property type="entry name" value="Mur ligase, C-terminal domain"/>
    <property type="match status" value="1"/>
</dbReference>
<keyword evidence="7 8" id="KW-0133">Cell shape</keyword>
<dbReference type="UniPathway" id="UPA00219"/>
<dbReference type="InterPro" id="IPR013221">
    <property type="entry name" value="Mur_ligase_cen"/>
</dbReference>
<dbReference type="Pfam" id="PF02875">
    <property type="entry name" value="Mur_ligase_C"/>
    <property type="match status" value="1"/>
</dbReference>
<dbReference type="EMBL" id="PFAP01000047">
    <property type="protein sequence ID" value="PIR93621.1"/>
    <property type="molecule type" value="Genomic_DNA"/>
</dbReference>
<evidence type="ECO:0000256" key="4">
    <source>
        <dbReference type="ARBA" id="ARBA00022598"/>
    </source>
</evidence>
<keyword evidence="4 7" id="KW-0436">Ligase</keyword>
<dbReference type="GO" id="GO:0071555">
    <property type="term" value="P:cell wall organization"/>
    <property type="evidence" value="ECO:0007669"/>
    <property type="project" value="UniProtKB-KW"/>
</dbReference>
<keyword evidence="7 8" id="KW-0132">Cell division</keyword>
<comment type="catalytic activity">
    <reaction evidence="7 8">
        <text>UDP-N-acetyl-alpha-D-muramoyl-L-alanine + D-glutamate + ATP = UDP-N-acetyl-alpha-D-muramoyl-L-alanyl-D-glutamate + ADP + phosphate + H(+)</text>
        <dbReference type="Rhea" id="RHEA:16429"/>
        <dbReference type="ChEBI" id="CHEBI:15378"/>
        <dbReference type="ChEBI" id="CHEBI:29986"/>
        <dbReference type="ChEBI" id="CHEBI:30616"/>
        <dbReference type="ChEBI" id="CHEBI:43474"/>
        <dbReference type="ChEBI" id="CHEBI:83898"/>
        <dbReference type="ChEBI" id="CHEBI:83900"/>
        <dbReference type="ChEBI" id="CHEBI:456216"/>
        <dbReference type="EC" id="6.3.2.9"/>
    </reaction>
</comment>
<keyword evidence="5 7" id="KW-0547">Nucleotide-binding</keyword>
<evidence type="ECO:0000259" key="10">
    <source>
        <dbReference type="Pfam" id="PF08245"/>
    </source>
</evidence>
<dbReference type="GO" id="GO:0009252">
    <property type="term" value="P:peptidoglycan biosynthetic process"/>
    <property type="evidence" value="ECO:0007669"/>
    <property type="project" value="UniProtKB-UniRule"/>
</dbReference>
<keyword evidence="7 8" id="KW-0573">Peptidoglycan synthesis</keyword>
<dbReference type="Gene3D" id="3.40.50.720">
    <property type="entry name" value="NAD(P)-binding Rossmann-like Domain"/>
    <property type="match status" value="1"/>
</dbReference>
<gene>
    <name evidence="7 11" type="primary">murD</name>
    <name evidence="11" type="ORF">COT97_05650</name>
</gene>
<comment type="function">
    <text evidence="7 8">Cell wall formation. Catalyzes the addition of glutamate to the nucleotide precursor UDP-N-acetylmuramoyl-L-alanine (UMA).</text>
</comment>
<keyword evidence="7 8" id="KW-0961">Cell wall biogenesis/degradation</keyword>
<feature type="domain" description="Mur ligase central" evidence="10">
    <location>
        <begin position="120"/>
        <end position="252"/>
    </location>
</feature>
<keyword evidence="7 8" id="KW-0131">Cell cycle</keyword>
<evidence type="ECO:0000259" key="9">
    <source>
        <dbReference type="Pfam" id="PF02875"/>
    </source>
</evidence>
<comment type="caution">
    <text evidence="11">The sequence shown here is derived from an EMBL/GenBank/DDBJ whole genome shotgun (WGS) entry which is preliminary data.</text>
</comment>
<evidence type="ECO:0000256" key="2">
    <source>
        <dbReference type="ARBA" id="ARBA00004752"/>
    </source>
</evidence>
<accession>A0A2H0V3F0</accession>
<dbReference type="GO" id="GO:0005737">
    <property type="term" value="C:cytoplasm"/>
    <property type="evidence" value="ECO:0007669"/>
    <property type="project" value="UniProtKB-SubCell"/>
</dbReference>
<comment type="pathway">
    <text evidence="2 7 8">Cell wall biogenesis; peptidoglycan biosynthesis.</text>
</comment>
<evidence type="ECO:0000313" key="12">
    <source>
        <dbReference type="Proteomes" id="UP000229901"/>
    </source>
</evidence>
<sequence>MAKFPSFKNKNVLIMGLGVLGRGIKDTIFFAEQGAKVTVTDLKTKEQLKPAIEKLKKYKNITFVLGQHRLSDIDRANLIIRNADVPLNSKYLQYAIKKGKNVDMDESLFAEYCPCPIIGVTGTRGKTTTTILITELLKKTGRVIHLAGNIQGEATLPLITKVKADDLVILELSSWQLQGFAWKKISPHISVFTNIYPDHLNRYKNMAEYIKDKKNIYKYQTADDYLIINRSNPTTKKLIKEAKSQVITFNRADCPKSYTTRMPGEHNKENIAAAIQVAKLFDLKTKDIKSVIANFSGVEHRLEFVRSLNGINFYNDTTSTTPIAGQKAIASFKEPIYLIAGGATKKLDLNLFGKDIAQKVKMVALLEGTATDELEKSIKKYQKKDKIIGRFDNFKEAIDTLYVAATPGSTILLSPGCASFGLFQNEFDRGYQFKQIVKKLK</sequence>
<dbReference type="Pfam" id="PF08245">
    <property type="entry name" value="Mur_ligase_M"/>
    <property type="match status" value="1"/>
</dbReference>
<dbReference type="GO" id="GO:0051301">
    <property type="term" value="P:cell division"/>
    <property type="evidence" value="ECO:0007669"/>
    <property type="project" value="UniProtKB-KW"/>
</dbReference>
<proteinExistence type="inferred from homology"/>
<evidence type="ECO:0000256" key="7">
    <source>
        <dbReference type="HAMAP-Rule" id="MF_00639"/>
    </source>
</evidence>
<dbReference type="SUPFAM" id="SSF53623">
    <property type="entry name" value="MurD-like peptide ligases, catalytic domain"/>
    <property type="match status" value="1"/>
</dbReference>
<dbReference type="NCBIfam" id="TIGR01087">
    <property type="entry name" value="murD"/>
    <property type="match status" value="1"/>
</dbReference>
<feature type="domain" description="Mur ligase C-terminal" evidence="9">
    <location>
        <begin position="300"/>
        <end position="415"/>
    </location>
</feature>
<dbReference type="Pfam" id="PF21799">
    <property type="entry name" value="MurD-like_N"/>
    <property type="match status" value="1"/>
</dbReference>
<organism evidence="11 12">
    <name type="scientific">Candidatus Falkowbacteria bacterium CG10_big_fil_rev_8_21_14_0_10_39_11</name>
    <dbReference type="NCBI Taxonomy" id="1974565"/>
    <lineage>
        <taxon>Bacteria</taxon>
        <taxon>Candidatus Falkowiibacteriota</taxon>
    </lineage>
</organism>
<dbReference type="SUPFAM" id="SSF53244">
    <property type="entry name" value="MurD-like peptide ligases, peptide-binding domain"/>
    <property type="match status" value="1"/>
</dbReference>
<reference evidence="12" key="1">
    <citation type="submission" date="2017-09" db="EMBL/GenBank/DDBJ databases">
        <title>Depth-based differentiation of microbial function through sediment-hosted aquifers and enrichment of novel symbionts in the deep terrestrial subsurface.</title>
        <authorList>
            <person name="Probst A.J."/>
            <person name="Ladd B."/>
            <person name="Jarett J.K."/>
            <person name="Geller-Mcgrath D.E."/>
            <person name="Sieber C.M.K."/>
            <person name="Emerson J.B."/>
            <person name="Anantharaman K."/>
            <person name="Thomas B.C."/>
            <person name="Malmstrom R."/>
            <person name="Stieglmeier M."/>
            <person name="Klingl A."/>
            <person name="Woyke T."/>
            <person name="Ryan C.M."/>
            <person name="Banfield J.F."/>
        </authorList>
    </citation>
    <scope>NUCLEOTIDE SEQUENCE [LARGE SCALE GENOMIC DNA]</scope>
</reference>
<dbReference type="InterPro" id="IPR005762">
    <property type="entry name" value="MurD"/>
</dbReference>
<keyword evidence="6 7" id="KW-0067">ATP-binding</keyword>
<name>A0A2H0V3F0_9BACT</name>
<dbReference type="PANTHER" id="PTHR43692:SF1">
    <property type="entry name" value="UDP-N-ACETYLMURAMOYLALANINE--D-GLUTAMATE LIGASE"/>
    <property type="match status" value="1"/>
</dbReference>
<keyword evidence="3 7" id="KW-0963">Cytoplasm</keyword>
<dbReference type="Gene3D" id="3.40.1190.10">
    <property type="entry name" value="Mur-like, catalytic domain"/>
    <property type="match status" value="1"/>
</dbReference>
<evidence type="ECO:0000256" key="5">
    <source>
        <dbReference type="ARBA" id="ARBA00022741"/>
    </source>
</evidence>
<evidence type="ECO:0000256" key="6">
    <source>
        <dbReference type="ARBA" id="ARBA00022840"/>
    </source>
</evidence>
<dbReference type="PANTHER" id="PTHR43692">
    <property type="entry name" value="UDP-N-ACETYLMURAMOYLALANINE--D-GLUTAMATE LIGASE"/>
    <property type="match status" value="1"/>
</dbReference>
<dbReference type="GO" id="GO:0005524">
    <property type="term" value="F:ATP binding"/>
    <property type="evidence" value="ECO:0007669"/>
    <property type="project" value="UniProtKB-UniRule"/>
</dbReference>
<dbReference type="AlphaFoldDB" id="A0A2H0V3F0"/>
<evidence type="ECO:0000256" key="1">
    <source>
        <dbReference type="ARBA" id="ARBA00004496"/>
    </source>
</evidence>
<dbReference type="GO" id="GO:0008360">
    <property type="term" value="P:regulation of cell shape"/>
    <property type="evidence" value="ECO:0007669"/>
    <property type="project" value="UniProtKB-KW"/>
</dbReference>
<dbReference type="InterPro" id="IPR004101">
    <property type="entry name" value="Mur_ligase_C"/>
</dbReference>
<dbReference type="EC" id="6.3.2.9" evidence="7 8"/>
<dbReference type="SUPFAM" id="SSF51984">
    <property type="entry name" value="MurCD N-terminal domain"/>
    <property type="match status" value="1"/>
</dbReference>
<dbReference type="HAMAP" id="MF_00639">
    <property type="entry name" value="MurD"/>
    <property type="match status" value="1"/>
</dbReference>
<evidence type="ECO:0000256" key="8">
    <source>
        <dbReference type="RuleBase" id="RU003664"/>
    </source>
</evidence>
<evidence type="ECO:0000313" key="11">
    <source>
        <dbReference type="EMBL" id="PIR93621.1"/>
    </source>
</evidence>
<comment type="similarity">
    <text evidence="7">Belongs to the MurCDEF family.</text>
</comment>
<dbReference type="InterPro" id="IPR036615">
    <property type="entry name" value="Mur_ligase_C_dom_sf"/>
</dbReference>
<comment type="subcellular location">
    <subcellularLocation>
        <location evidence="1 7 8">Cytoplasm</location>
    </subcellularLocation>
</comment>
<protein>
    <recommendedName>
        <fullName evidence="7 8">UDP-N-acetylmuramoylalanine--D-glutamate ligase</fullName>
        <ecNumber evidence="7 8">6.3.2.9</ecNumber>
    </recommendedName>
    <alternativeName>
        <fullName evidence="7">D-glutamic acid-adding enzyme</fullName>
    </alternativeName>
    <alternativeName>
        <fullName evidence="7">UDP-N-acetylmuramoyl-L-alanyl-D-glutamate synthetase</fullName>
    </alternativeName>
</protein>